<dbReference type="Proteomes" id="UP001596175">
    <property type="component" value="Unassembled WGS sequence"/>
</dbReference>
<feature type="transmembrane region" description="Helical" evidence="1">
    <location>
        <begin position="113"/>
        <end position="135"/>
    </location>
</feature>
<name>A0ABV9ZG87_9PSEU</name>
<sequence length="147" mass="15430">MSARGLVSAAAVLLIVLALPVGTELGARAADGDDPLAHRTVATVLAIGPPVYPDENALVPDDGLVRARWIDGRGREHVEDLYLPGRPEVGATRRIWIDRHGEPTATPLDGSTVALVVTAVLVLVGVAALVTVRLASRSSSAQYRSVR</sequence>
<comment type="caution">
    <text evidence="2">The sequence shown here is derived from an EMBL/GenBank/DDBJ whole genome shotgun (WGS) entry which is preliminary data.</text>
</comment>
<keyword evidence="3" id="KW-1185">Reference proteome</keyword>
<evidence type="ECO:0000313" key="3">
    <source>
        <dbReference type="Proteomes" id="UP001596175"/>
    </source>
</evidence>
<organism evidence="2 3">
    <name type="scientific">Actinomycetospora rhizophila</name>
    <dbReference type="NCBI Taxonomy" id="1416876"/>
    <lineage>
        <taxon>Bacteria</taxon>
        <taxon>Bacillati</taxon>
        <taxon>Actinomycetota</taxon>
        <taxon>Actinomycetes</taxon>
        <taxon>Pseudonocardiales</taxon>
        <taxon>Pseudonocardiaceae</taxon>
        <taxon>Actinomycetospora</taxon>
    </lineage>
</organism>
<reference evidence="3" key="1">
    <citation type="journal article" date="2019" name="Int. J. Syst. Evol. Microbiol.">
        <title>The Global Catalogue of Microorganisms (GCM) 10K type strain sequencing project: providing services to taxonomists for standard genome sequencing and annotation.</title>
        <authorList>
            <consortium name="The Broad Institute Genomics Platform"/>
            <consortium name="The Broad Institute Genome Sequencing Center for Infectious Disease"/>
            <person name="Wu L."/>
            <person name="Ma J."/>
        </authorList>
    </citation>
    <scope>NUCLEOTIDE SEQUENCE [LARGE SCALE GENOMIC DNA]</scope>
    <source>
        <strain evidence="3">XZYJ18</strain>
    </source>
</reference>
<accession>A0ABV9ZG87</accession>
<dbReference type="EMBL" id="JBHSKG010000007">
    <property type="protein sequence ID" value="MFC5139636.1"/>
    <property type="molecule type" value="Genomic_DNA"/>
</dbReference>
<dbReference type="RefSeq" id="WP_378021815.1">
    <property type="nucleotide sequence ID" value="NZ_JBHSKG010000007.1"/>
</dbReference>
<keyword evidence="1" id="KW-0812">Transmembrane</keyword>
<proteinExistence type="predicted"/>
<keyword evidence="1" id="KW-0472">Membrane</keyword>
<protein>
    <submittedName>
        <fullName evidence="2">Uncharacterized protein</fullName>
    </submittedName>
</protein>
<evidence type="ECO:0000256" key="1">
    <source>
        <dbReference type="SAM" id="Phobius"/>
    </source>
</evidence>
<gene>
    <name evidence="2" type="ORF">ACFPK1_15455</name>
</gene>
<keyword evidence="1" id="KW-1133">Transmembrane helix</keyword>
<evidence type="ECO:0000313" key="2">
    <source>
        <dbReference type="EMBL" id="MFC5139636.1"/>
    </source>
</evidence>